<name>A0ABW7AAW2_9ACTN</name>
<accession>A0ABW7AAW2</accession>
<keyword evidence="3" id="KW-1185">Reference proteome</keyword>
<keyword evidence="1" id="KW-0472">Membrane</keyword>
<dbReference type="EMBL" id="JBICRM010000008">
    <property type="protein sequence ID" value="MFG1704476.1"/>
    <property type="molecule type" value="Genomic_DNA"/>
</dbReference>
<organism evidence="2 3">
    <name type="scientific">Nonomuraea marmarensis</name>
    <dbReference type="NCBI Taxonomy" id="3351344"/>
    <lineage>
        <taxon>Bacteria</taxon>
        <taxon>Bacillati</taxon>
        <taxon>Actinomycetota</taxon>
        <taxon>Actinomycetes</taxon>
        <taxon>Streptosporangiales</taxon>
        <taxon>Streptosporangiaceae</taxon>
        <taxon>Nonomuraea</taxon>
    </lineage>
</organism>
<dbReference type="RefSeq" id="WP_393165555.1">
    <property type="nucleotide sequence ID" value="NZ_JBICRM010000008.1"/>
</dbReference>
<sequence>MADQFDVIEAGERGRRRWIGLVVVLALLLIPVVSLLASRDPEPQPVSPAPAPIRSLTRIESPPNILNVPAAAKGHDEVLEVVFPDGARAEVRYPAELDLNDMGSRPFQGLWIDGSYRQLTAPYNGEIEVTRGGRPLRSYAGNVTLWPRQAGSGSYGQVLLFGFGQWRMAMYDRGLGLTFEQRTALARAVKGKVTKDGYLVLSAKGPVRLAKPGEMEQGSPVGPQLWFGGGAGRMVALVPTPDCAAKVRMPEVIVGRGRPAESVCRGGVRVAVTGPSSFRKQAIEGIRVTLK</sequence>
<evidence type="ECO:0000256" key="1">
    <source>
        <dbReference type="SAM" id="Phobius"/>
    </source>
</evidence>
<keyword evidence="1" id="KW-1133">Transmembrane helix</keyword>
<protein>
    <recommendedName>
        <fullName evidence="4">MORN repeat-containing protein</fullName>
    </recommendedName>
</protein>
<gene>
    <name evidence="2" type="ORF">ACFLIM_14900</name>
</gene>
<evidence type="ECO:0008006" key="4">
    <source>
        <dbReference type="Google" id="ProtNLM"/>
    </source>
</evidence>
<reference evidence="2 3" key="1">
    <citation type="submission" date="2024-10" db="EMBL/GenBank/DDBJ databases">
        <authorList>
            <person name="Topkara A.R."/>
            <person name="Saygin H."/>
        </authorList>
    </citation>
    <scope>NUCLEOTIDE SEQUENCE [LARGE SCALE GENOMIC DNA]</scope>
    <source>
        <strain evidence="2 3">M3C6</strain>
    </source>
</reference>
<evidence type="ECO:0000313" key="2">
    <source>
        <dbReference type="EMBL" id="MFG1704476.1"/>
    </source>
</evidence>
<proteinExistence type="predicted"/>
<feature type="transmembrane region" description="Helical" evidence="1">
    <location>
        <begin position="18"/>
        <end position="37"/>
    </location>
</feature>
<comment type="caution">
    <text evidence="2">The sequence shown here is derived from an EMBL/GenBank/DDBJ whole genome shotgun (WGS) entry which is preliminary data.</text>
</comment>
<evidence type="ECO:0000313" key="3">
    <source>
        <dbReference type="Proteomes" id="UP001603978"/>
    </source>
</evidence>
<keyword evidence="1" id="KW-0812">Transmembrane</keyword>
<dbReference type="Proteomes" id="UP001603978">
    <property type="component" value="Unassembled WGS sequence"/>
</dbReference>